<dbReference type="SUPFAM" id="SSF52058">
    <property type="entry name" value="L domain-like"/>
    <property type="match status" value="1"/>
</dbReference>
<dbReference type="PANTHER" id="PTHR33463">
    <property type="entry name" value="NB-ARC DOMAIN-CONTAINING PROTEIN-RELATED"/>
    <property type="match status" value="1"/>
</dbReference>
<dbReference type="InterPro" id="IPR050905">
    <property type="entry name" value="Plant_NBS-LRR"/>
</dbReference>
<dbReference type="InterPro" id="IPR032675">
    <property type="entry name" value="LRR_dom_sf"/>
</dbReference>
<evidence type="ECO:0000313" key="2">
    <source>
        <dbReference type="EMBL" id="KAG2565945.1"/>
    </source>
</evidence>
<dbReference type="PANTHER" id="PTHR33463:SF28">
    <property type="entry name" value="VTA1_CALLOSE SYNTHASE N-TERMINAL DOMAIN-CONTAINING PROTEIN"/>
    <property type="match status" value="1"/>
</dbReference>
<dbReference type="InterPro" id="IPR057135">
    <property type="entry name" value="At4g27190-like_LRR"/>
</dbReference>
<evidence type="ECO:0000313" key="3">
    <source>
        <dbReference type="Proteomes" id="UP000823388"/>
    </source>
</evidence>
<proteinExistence type="predicted"/>
<gene>
    <name evidence="2" type="ORF">PVAP13_7NG153617</name>
</gene>
<dbReference type="EMBL" id="CM029050">
    <property type="protein sequence ID" value="KAG2565944.1"/>
    <property type="molecule type" value="Genomic_DNA"/>
</dbReference>
<keyword evidence="3" id="KW-1185">Reference proteome</keyword>
<reference evidence="2" key="1">
    <citation type="submission" date="2020-05" db="EMBL/GenBank/DDBJ databases">
        <title>WGS assembly of Panicum virgatum.</title>
        <authorList>
            <person name="Lovell J.T."/>
            <person name="Jenkins J."/>
            <person name="Shu S."/>
            <person name="Juenger T.E."/>
            <person name="Schmutz J."/>
        </authorList>
    </citation>
    <scope>NUCLEOTIDE SEQUENCE</scope>
    <source>
        <strain evidence="2">AP13</strain>
    </source>
</reference>
<dbReference type="Proteomes" id="UP000823388">
    <property type="component" value="Chromosome 7N"/>
</dbReference>
<feature type="domain" description="Disease resistance protein At4g27190-like leucine-rich repeats" evidence="1">
    <location>
        <begin position="688"/>
        <end position="804"/>
    </location>
</feature>
<comment type="caution">
    <text evidence="2">The sequence shown here is derived from an EMBL/GenBank/DDBJ whole genome shotgun (WGS) entry which is preliminary data.</text>
</comment>
<organism evidence="2 3">
    <name type="scientific">Panicum virgatum</name>
    <name type="common">Blackwell switchgrass</name>
    <dbReference type="NCBI Taxonomy" id="38727"/>
    <lineage>
        <taxon>Eukaryota</taxon>
        <taxon>Viridiplantae</taxon>
        <taxon>Streptophyta</taxon>
        <taxon>Embryophyta</taxon>
        <taxon>Tracheophyta</taxon>
        <taxon>Spermatophyta</taxon>
        <taxon>Magnoliopsida</taxon>
        <taxon>Liliopsida</taxon>
        <taxon>Poales</taxon>
        <taxon>Poaceae</taxon>
        <taxon>PACMAD clade</taxon>
        <taxon>Panicoideae</taxon>
        <taxon>Panicodae</taxon>
        <taxon>Paniceae</taxon>
        <taxon>Panicinae</taxon>
        <taxon>Panicum</taxon>
        <taxon>Panicum sect. Hiantes</taxon>
    </lineage>
</organism>
<dbReference type="Pfam" id="PF23247">
    <property type="entry name" value="LRR_RPS2"/>
    <property type="match status" value="1"/>
</dbReference>
<name>A0A8T0PXV0_PANVG</name>
<sequence length="861" mass="98314">MEVGLPPYRWNHRSRWIMSTTSRAVYDSSKEYHDYSDTISYSGDDIVVLTLYSLHQAAKYIVSVIGNKDEQYWHHVAIRCFHSATMLLIPPAHGDGDQQSSGAPAAGITPDELIRQWAAQGLTTVVRERTGEVASASYHGKYSDVYQVGNVILEAFQEYSLLQVPSSPATKVDEATKSAAHFLAYHGLITERHTADVHCEGNNSGLERMQWISHVGDQGWHVSREWLSQEAGGPTMLIMRYCSQQSRFFKKQLEFDHFMATLHCLCALDLSYTPLQSLPPSICYLQKLQLLSLRGCYNLTSPFSFPDAEINLCHNNCNRMLSLLYLDLSYSNMYTFQCDLFHSMPNLKELLLVRCSNLEELPPSIAVLSSLTTLEIIGTRIKSFPIEIVEQMRKLRSLQLIDNKLLVGLTKIKLDGHSTLNSFSLIGAPRIKCLSLRRCRKLESVDVKDVDALEELDLSATAIKELPDNIPNLPQLRRLLLRGIPSLRRFPWHKLHRLPDVFCLDQCSDGTVNHHCSPQVAQVCIRDSRLFYSFNKSTNDLVRGGGLFKSFYVQVTSCKVTTRKIQDEEDMVKTNKLHASLAAYADVNHRYLTDGVSMVSMDDVPPFRESERHVGISAVERYPHGLRYLLAVTDSISMSDDTHVSCLNDLSRLDDTHVSCLKLQRCHRMVLVFNDAYYVGRSLKNAHVSHLKSLTHFYKEPLAHTDFRGLKHLRLEHCPRLEGVMPRGSALPSLVTLDILFCYNLKAIFYYNYPRSSSFELPCLRRIHLQELPLLEHLRVDDTVLAAPAWEELHVRGCWSLRRLPRLIDRRPGKKAVMVSGERAWWTKLRWDDSHRKSYEPRLPPASASIRECVIIKTYLR</sequence>
<protein>
    <recommendedName>
        <fullName evidence="1">Disease resistance protein At4g27190-like leucine-rich repeats domain-containing protein</fullName>
    </recommendedName>
</protein>
<dbReference type="AlphaFoldDB" id="A0A8T0PXV0"/>
<dbReference type="Gene3D" id="3.80.10.10">
    <property type="entry name" value="Ribonuclease Inhibitor"/>
    <property type="match status" value="3"/>
</dbReference>
<dbReference type="EMBL" id="CM029050">
    <property type="protein sequence ID" value="KAG2565945.1"/>
    <property type="molecule type" value="Genomic_DNA"/>
</dbReference>
<accession>A0A8T0PXV0</accession>
<evidence type="ECO:0000259" key="1">
    <source>
        <dbReference type="Pfam" id="PF23247"/>
    </source>
</evidence>